<dbReference type="InterPro" id="IPR008972">
    <property type="entry name" value="Cupredoxin"/>
</dbReference>
<organism evidence="17 18">
    <name type="scientific">Pyricularia oryzae</name>
    <name type="common">Rice blast fungus</name>
    <name type="synonym">Magnaporthe oryzae</name>
    <dbReference type="NCBI Taxonomy" id="318829"/>
    <lineage>
        <taxon>Eukaryota</taxon>
        <taxon>Fungi</taxon>
        <taxon>Dikarya</taxon>
        <taxon>Ascomycota</taxon>
        <taxon>Pezizomycotina</taxon>
        <taxon>Sordariomycetes</taxon>
        <taxon>Sordariomycetidae</taxon>
        <taxon>Magnaporthales</taxon>
        <taxon>Pyriculariaceae</taxon>
        <taxon>Pyricularia</taxon>
    </lineage>
</organism>
<keyword evidence="5" id="KW-0479">Metal-binding</keyword>
<evidence type="ECO:0000256" key="12">
    <source>
        <dbReference type="ARBA" id="ARBA00023185"/>
    </source>
</evidence>
<evidence type="ECO:0000259" key="15">
    <source>
        <dbReference type="Pfam" id="PF07731"/>
    </source>
</evidence>
<evidence type="ECO:0000313" key="17">
    <source>
        <dbReference type="EMBL" id="QBZ58341.1"/>
    </source>
</evidence>
<evidence type="ECO:0000259" key="16">
    <source>
        <dbReference type="Pfam" id="PF07732"/>
    </source>
</evidence>
<feature type="domain" description="Plastocyanin-like" evidence="14">
    <location>
        <begin position="198"/>
        <end position="346"/>
    </location>
</feature>
<keyword evidence="7" id="KW-0677">Repeat</keyword>
<keyword evidence="10" id="KW-1015">Disulfide bond</keyword>
<dbReference type="EC" id="1.10.3.2" evidence="4"/>
<feature type="signal peptide" evidence="13">
    <location>
        <begin position="1"/>
        <end position="19"/>
    </location>
</feature>
<dbReference type="GO" id="GO:0005507">
    <property type="term" value="F:copper ion binding"/>
    <property type="evidence" value="ECO:0007669"/>
    <property type="project" value="InterPro"/>
</dbReference>
<dbReference type="CDD" id="cd13901">
    <property type="entry name" value="CuRO_3_MaLCC_like"/>
    <property type="match status" value="1"/>
</dbReference>
<accession>A0A4P7NAE9</accession>
<dbReference type="PANTHER" id="PTHR11709">
    <property type="entry name" value="MULTI-COPPER OXIDASE"/>
    <property type="match status" value="1"/>
</dbReference>
<dbReference type="FunFam" id="2.60.40.420:FF:000046">
    <property type="entry name" value="Multicopper oxidase"/>
    <property type="match status" value="1"/>
</dbReference>
<comment type="cofactor">
    <cofactor evidence="2">
        <name>Cu cation</name>
        <dbReference type="ChEBI" id="CHEBI:23378"/>
    </cofactor>
</comment>
<dbReference type="SUPFAM" id="SSF49503">
    <property type="entry name" value="Cupredoxins"/>
    <property type="match status" value="3"/>
</dbReference>
<evidence type="ECO:0000256" key="9">
    <source>
        <dbReference type="ARBA" id="ARBA00023008"/>
    </source>
</evidence>
<dbReference type="InterPro" id="IPR011707">
    <property type="entry name" value="Cu-oxidase-like_N"/>
</dbReference>
<evidence type="ECO:0000256" key="7">
    <source>
        <dbReference type="ARBA" id="ARBA00022737"/>
    </source>
</evidence>
<dbReference type="GO" id="GO:0052716">
    <property type="term" value="F:hydroquinone:oxygen oxidoreductase activity"/>
    <property type="evidence" value="ECO:0007669"/>
    <property type="project" value="UniProtKB-EC"/>
</dbReference>
<dbReference type="GO" id="GO:0046274">
    <property type="term" value="P:lignin catabolic process"/>
    <property type="evidence" value="ECO:0007669"/>
    <property type="project" value="UniProtKB-KW"/>
</dbReference>
<feature type="domain" description="Plastocyanin-like" evidence="16">
    <location>
        <begin position="72"/>
        <end position="187"/>
    </location>
</feature>
<dbReference type="InterPro" id="IPR045087">
    <property type="entry name" value="Cu-oxidase_fam"/>
</dbReference>
<dbReference type="Pfam" id="PF07731">
    <property type="entry name" value="Cu-oxidase_2"/>
    <property type="match status" value="1"/>
</dbReference>
<dbReference type="InterPro" id="IPR011706">
    <property type="entry name" value="Cu-oxidase_C"/>
</dbReference>
<dbReference type="Pfam" id="PF00394">
    <property type="entry name" value="Cu-oxidase"/>
    <property type="match status" value="1"/>
</dbReference>
<gene>
    <name evidence="17" type="ORF">PoMZ_03293</name>
</gene>
<dbReference type="InterPro" id="IPR001117">
    <property type="entry name" value="Cu-oxidase_2nd"/>
</dbReference>
<keyword evidence="9" id="KW-0186">Copper</keyword>
<dbReference type="FunFam" id="2.60.40.420:FF:000021">
    <property type="entry name" value="Extracellular dihydrogeodin oxidase/laccase"/>
    <property type="match status" value="1"/>
</dbReference>
<evidence type="ECO:0000256" key="6">
    <source>
        <dbReference type="ARBA" id="ARBA00022729"/>
    </source>
</evidence>
<evidence type="ECO:0000259" key="14">
    <source>
        <dbReference type="Pfam" id="PF00394"/>
    </source>
</evidence>
<evidence type="ECO:0000256" key="2">
    <source>
        <dbReference type="ARBA" id="ARBA00001935"/>
    </source>
</evidence>
<reference evidence="17 18" key="1">
    <citation type="journal article" date="2019" name="Mol. Biol. Evol.">
        <title>Blast fungal genomes show frequent chromosomal changes, gene gains and losses, and effector gene turnover.</title>
        <authorList>
            <person name="Gomez Luciano L.B."/>
            <person name="Jason Tsai I."/>
            <person name="Chuma I."/>
            <person name="Tosa Y."/>
            <person name="Chen Y.H."/>
            <person name="Li J.Y."/>
            <person name="Li M.Y."/>
            <person name="Jade Lu M.Y."/>
            <person name="Nakayashiki H."/>
            <person name="Li W.H."/>
        </authorList>
    </citation>
    <scope>NUCLEOTIDE SEQUENCE [LARGE SCALE GENOMIC DNA]</scope>
    <source>
        <strain evidence="17">MZ5-1-6</strain>
    </source>
</reference>
<dbReference type="FunFam" id="2.60.40.420:FF:000038">
    <property type="entry name" value="Extracellular dihydrogeodin oxidase/laccase"/>
    <property type="match status" value="1"/>
</dbReference>
<feature type="chain" id="PRO_5021027928" description="laccase" evidence="13">
    <location>
        <begin position="20"/>
        <end position="572"/>
    </location>
</feature>
<evidence type="ECO:0000256" key="13">
    <source>
        <dbReference type="SAM" id="SignalP"/>
    </source>
</evidence>
<comment type="similarity">
    <text evidence="3">Belongs to the multicopper oxidase family.</text>
</comment>
<feature type="domain" description="Plastocyanin-like" evidence="15">
    <location>
        <begin position="413"/>
        <end position="537"/>
    </location>
</feature>
<protein>
    <recommendedName>
        <fullName evidence="4">laccase</fullName>
        <ecNumber evidence="4">1.10.3.2</ecNumber>
    </recommendedName>
</protein>
<evidence type="ECO:0000256" key="8">
    <source>
        <dbReference type="ARBA" id="ARBA00023002"/>
    </source>
</evidence>
<dbReference type="Gene3D" id="2.60.40.420">
    <property type="entry name" value="Cupredoxins - blue copper proteins"/>
    <property type="match status" value="3"/>
</dbReference>
<sequence length="572" mass="62691">MARHALALALASTCSLATALSTPQVLPRAAGPCAGNTATTRSQWCDFSIDTDYHNIVPDTGVTREYWLELAEIQAAPDGRQRSGMAINGSIPGPTLFADWGDNVIVHVTNNLPASSNNGTSMHFHGIRQNYTNQNDGVTAITQCPTAPGSTVTYKWRATQYGSTWYHSHWALQAWHGMFGGLVINGPATQNYDEDLGMLFLNDWDLQTVDQLYHEAQASGPPTLDQGLINGTNVFTSSDGTTTGHRWNTTLTAGKSYRIRLVNGAIDTHWKFSLDNHTLTVIGMDLVPIKPYTTNIVNIGMGQRYDLIVTADQASTADAFWMRAIPQSACSENDNANNIRGIVYYGQASDKVPTTTGYHYEDSCDDEDPANLVPHLAKDVGASTWADTETASVAFNEENLFRWYLNTTTMVVDWKNPTVKQVASGNTSVFEASNAVMVLDKPDEWIYLAIQNTLPVPHPIHLHGHDFQVLAQGIGEYQTGTTALNLVNPPRRDTALLPASGYVVLAFQTDNPGAWLMHCHIGWHTSEGFAMQFVERQSEMLALIDQEQLESSCAAWASYQTANKVAQEDSGI</sequence>
<keyword evidence="12" id="KW-0439">Lignin degradation</keyword>
<evidence type="ECO:0000256" key="5">
    <source>
        <dbReference type="ARBA" id="ARBA00022723"/>
    </source>
</evidence>
<dbReference type="CDD" id="cd13880">
    <property type="entry name" value="CuRO_2_MaLCC_like"/>
    <property type="match status" value="1"/>
</dbReference>
<dbReference type="Proteomes" id="UP000294847">
    <property type="component" value="Chromosome 3"/>
</dbReference>
<dbReference type="CDD" id="cd13854">
    <property type="entry name" value="CuRO_1_MaLCC_like"/>
    <property type="match status" value="1"/>
</dbReference>
<evidence type="ECO:0000256" key="1">
    <source>
        <dbReference type="ARBA" id="ARBA00000349"/>
    </source>
</evidence>
<evidence type="ECO:0000313" key="18">
    <source>
        <dbReference type="Proteomes" id="UP000294847"/>
    </source>
</evidence>
<comment type="catalytic activity">
    <reaction evidence="1">
        <text>4 hydroquinone + O2 = 4 benzosemiquinone + 2 H2O</text>
        <dbReference type="Rhea" id="RHEA:11276"/>
        <dbReference type="ChEBI" id="CHEBI:15377"/>
        <dbReference type="ChEBI" id="CHEBI:15379"/>
        <dbReference type="ChEBI" id="CHEBI:17594"/>
        <dbReference type="ChEBI" id="CHEBI:17977"/>
        <dbReference type="EC" id="1.10.3.2"/>
    </reaction>
</comment>
<keyword evidence="11" id="KW-0325">Glycoprotein</keyword>
<dbReference type="Pfam" id="PF07732">
    <property type="entry name" value="Cu-oxidase_3"/>
    <property type="match status" value="1"/>
</dbReference>
<evidence type="ECO:0000256" key="4">
    <source>
        <dbReference type="ARBA" id="ARBA00012297"/>
    </source>
</evidence>
<evidence type="ECO:0000256" key="11">
    <source>
        <dbReference type="ARBA" id="ARBA00023180"/>
    </source>
</evidence>
<keyword evidence="8" id="KW-0560">Oxidoreductase</keyword>
<name>A0A4P7NAE9_PYROR</name>
<keyword evidence="6 13" id="KW-0732">Signal</keyword>
<evidence type="ECO:0000256" key="10">
    <source>
        <dbReference type="ARBA" id="ARBA00023157"/>
    </source>
</evidence>
<dbReference type="AlphaFoldDB" id="A0A4P7NAE9"/>
<evidence type="ECO:0000256" key="3">
    <source>
        <dbReference type="ARBA" id="ARBA00010609"/>
    </source>
</evidence>
<dbReference type="PANTHER" id="PTHR11709:SF502">
    <property type="entry name" value="MULTICOPPER OXIDASE"/>
    <property type="match status" value="1"/>
</dbReference>
<dbReference type="EMBL" id="CP034206">
    <property type="protein sequence ID" value="QBZ58341.1"/>
    <property type="molecule type" value="Genomic_DNA"/>
</dbReference>
<proteinExistence type="inferred from homology"/>